<dbReference type="GO" id="GO:0015036">
    <property type="term" value="F:disulfide oxidoreductase activity"/>
    <property type="evidence" value="ECO:0007669"/>
    <property type="project" value="UniProtKB-ARBA"/>
</dbReference>
<dbReference type="AlphaFoldDB" id="A0A1H6QZP5"/>
<dbReference type="SUPFAM" id="SSF52833">
    <property type="entry name" value="Thioredoxin-like"/>
    <property type="match status" value="1"/>
</dbReference>
<feature type="transmembrane region" description="Helical" evidence="2">
    <location>
        <begin position="107"/>
        <end position="124"/>
    </location>
</feature>
<dbReference type="Gene3D" id="3.40.30.10">
    <property type="entry name" value="Glutaredoxin"/>
    <property type="match status" value="1"/>
</dbReference>
<keyword evidence="1" id="KW-0676">Redox-active center</keyword>
<dbReference type="RefSeq" id="WP_093308384.1">
    <property type="nucleotide sequence ID" value="NZ_FNYH01000002.1"/>
</dbReference>
<dbReference type="PROSITE" id="PS00194">
    <property type="entry name" value="THIOREDOXIN_1"/>
    <property type="match status" value="1"/>
</dbReference>
<dbReference type="PANTHER" id="PTHR42852:SF18">
    <property type="entry name" value="CHROMOSOME UNDETERMINED SCAFFOLD_47, WHOLE GENOME SHOTGUN SEQUENCE"/>
    <property type="match status" value="1"/>
</dbReference>
<dbReference type="InterPro" id="IPR017937">
    <property type="entry name" value="Thioredoxin_CS"/>
</dbReference>
<dbReference type="InterPro" id="IPR000866">
    <property type="entry name" value="AhpC/TSA"/>
</dbReference>
<keyword evidence="4" id="KW-0413">Isomerase</keyword>
<feature type="transmembrane region" description="Helical" evidence="2">
    <location>
        <begin position="83"/>
        <end position="100"/>
    </location>
</feature>
<dbReference type="PROSITE" id="PS51352">
    <property type="entry name" value="THIOREDOXIN_2"/>
    <property type="match status" value="1"/>
</dbReference>
<dbReference type="CDD" id="cd02966">
    <property type="entry name" value="TlpA_like_family"/>
    <property type="match status" value="1"/>
</dbReference>
<accession>A0A1H6QZP5</accession>
<dbReference type="Pfam" id="PF00578">
    <property type="entry name" value="AhpC-TSA"/>
    <property type="match status" value="1"/>
</dbReference>
<dbReference type="InterPro" id="IPR036249">
    <property type="entry name" value="Thioredoxin-like_sf"/>
</dbReference>
<keyword evidence="2" id="KW-0812">Transmembrane</keyword>
<feature type="transmembrane region" description="Helical" evidence="2">
    <location>
        <begin position="17"/>
        <end position="37"/>
    </location>
</feature>
<keyword evidence="2" id="KW-1133">Transmembrane helix</keyword>
<keyword evidence="2" id="KW-0472">Membrane</keyword>
<evidence type="ECO:0000313" key="5">
    <source>
        <dbReference type="Proteomes" id="UP000242999"/>
    </source>
</evidence>
<dbReference type="OrthoDB" id="9799347at2"/>
<dbReference type="InterPro" id="IPR050553">
    <property type="entry name" value="Thioredoxin_ResA/DsbE_sf"/>
</dbReference>
<proteinExistence type="predicted"/>
<protein>
    <submittedName>
        <fullName evidence="4">Thiol-disulfide isomerase or thioredoxin</fullName>
    </submittedName>
</protein>
<keyword evidence="5" id="KW-1185">Reference proteome</keyword>
<name>A0A1H6QZP5_9GAMM</name>
<evidence type="ECO:0000256" key="1">
    <source>
        <dbReference type="ARBA" id="ARBA00023284"/>
    </source>
</evidence>
<dbReference type="PANTHER" id="PTHR42852">
    <property type="entry name" value="THIOL:DISULFIDE INTERCHANGE PROTEIN DSBE"/>
    <property type="match status" value="1"/>
</dbReference>
<sequence>MGEAITLGPLMLPWEKVFFVLGLLLALVSTEILGARLDRRFLRWSYGALACALIAGRLSFAWAHWPSFAADPVSLLFVWQGGIHWWAAFAAAGLWSVYYWRPLWTRLAWSGVPMMLFLGVWGFGQLSLSSTHQGQTLAENLQVYDLQGKATSLNTLVTQAAKPTVVNLWATWCGPCRREMPLLAELSQHPKIQIITVNQGESQTQVLDFLQQQALEIQPWFDPQQNLLHAFNAPGLPMTLFFNAQGQQVDRHLGELSRVHLDTFIREYAQTQD</sequence>
<evidence type="ECO:0000256" key="2">
    <source>
        <dbReference type="SAM" id="Phobius"/>
    </source>
</evidence>
<feature type="transmembrane region" description="Helical" evidence="2">
    <location>
        <begin position="44"/>
        <end position="63"/>
    </location>
</feature>
<dbReference type="Proteomes" id="UP000242999">
    <property type="component" value="Unassembled WGS sequence"/>
</dbReference>
<feature type="domain" description="Thioredoxin" evidence="3">
    <location>
        <begin position="132"/>
        <end position="270"/>
    </location>
</feature>
<dbReference type="GO" id="GO:0016209">
    <property type="term" value="F:antioxidant activity"/>
    <property type="evidence" value="ECO:0007669"/>
    <property type="project" value="InterPro"/>
</dbReference>
<dbReference type="GO" id="GO:0016853">
    <property type="term" value="F:isomerase activity"/>
    <property type="evidence" value="ECO:0007669"/>
    <property type="project" value="UniProtKB-KW"/>
</dbReference>
<dbReference type="InterPro" id="IPR013766">
    <property type="entry name" value="Thioredoxin_domain"/>
</dbReference>
<organism evidence="4 5">
    <name type="scientific">Allopseudospirillum japonicum</name>
    <dbReference type="NCBI Taxonomy" id="64971"/>
    <lineage>
        <taxon>Bacteria</taxon>
        <taxon>Pseudomonadati</taxon>
        <taxon>Pseudomonadota</taxon>
        <taxon>Gammaproteobacteria</taxon>
        <taxon>Oceanospirillales</taxon>
        <taxon>Oceanospirillaceae</taxon>
        <taxon>Allopseudospirillum</taxon>
    </lineage>
</organism>
<reference evidence="5" key="1">
    <citation type="submission" date="2016-10" db="EMBL/GenBank/DDBJ databases">
        <authorList>
            <person name="Varghese N."/>
            <person name="Submissions S."/>
        </authorList>
    </citation>
    <scope>NUCLEOTIDE SEQUENCE [LARGE SCALE GENOMIC DNA]</scope>
    <source>
        <strain evidence="5">DSM 7165</strain>
    </source>
</reference>
<evidence type="ECO:0000259" key="3">
    <source>
        <dbReference type="PROSITE" id="PS51352"/>
    </source>
</evidence>
<dbReference type="STRING" id="64971.SAMN05421831_10229"/>
<evidence type="ECO:0000313" key="4">
    <source>
        <dbReference type="EMBL" id="SEI44745.1"/>
    </source>
</evidence>
<dbReference type="EMBL" id="FNYH01000002">
    <property type="protein sequence ID" value="SEI44745.1"/>
    <property type="molecule type" value="Genomic_DNA"/>
</dbReference>
<gene>
    <name evidence="4" type="ORF">SAMN05421831_10229</name>
</gene>